<accession>A0A4U5NII0</accession>
<dbReference type="STRING" id="34508.A0A4U5NII0"/>
<proteinExistence type="predicted"/>
<dbReference type="Proteomes" id="UP000298663">
    <property type="component" value="Unassembled WGS sequence"/>
</dbReference>
<feature type="region of interest" description="Disordered" evidence="1">
    <location>
        <begin position="175"/>
        <end position="238"/>
    </location>
</feature>
<reference evidence="2 3" key="1">
    <citation type="journal article" date="2015" name="Genome Biol.">
        <title>Comparative genomics of Steinernema reveals deeply conserved gene regulatory networks.</title>
        <authorList>
            <person name="Dillman A.R."/>
            <person name="Macchietto M."/>
            <person name="Porter C.F."/>
            <person name="Rogers A."/>
            <person name="Williams B."/>
            <person name="Antoshechkin I."/>
            <person name="Lee M.M."/>
            <person name="Goodwin Z."/>
            <person name="Lu X."/>
            <person name="Lewis E.E."/>
            <person name="Goodrich-Blair H."/>
            <person name="Stock S.P."/>
            <person name="Adams B.J."/>
            <person name="Sternberg P.W."/>
            <person name="Mortazavi A."/>
        </authorList>
    </citation>
    <scope>NUCLEOTIDE SEQUENCE [LARGE SCALE GENOMIC DNA]</scope>
    <source>
        <strain evidence="2 3">ALL</strain>
    </source>
</reference>
<feature type="compositionally biased region" description="Low complexity" evidence="1">
    <location>
        <begin position="95"/>
        <end position="105"/>
    </location>
</feature>
<dbReference type="EMBL" id="AZBU02000004">
    <property type="protein sequence ID" value="TKR82918.1"/>
    <property type="molecule type" value="Genomic_DNA"/>
</dbReference>
<evidence type="ECO:0000313" key="3">
    <source>
        <dbReference type="Proteomes" id="UP000298663"/>
    </source>
</evidence>
<sequence>MRAQCAVGRRLGWDPRPSRFNRFEQESTQKRRISPKKSAKTIDKRIDNTTFRLKPLIFALLSSSDRSVLLAGPLHLLLFARFHDSTEKSARRQRASSPAAPLPLLAEKRKNEAAEEKPRKVERSSAGALAEDAPLEVARQITWESFGGIGVEGDAEEAKERRRRARSEWKRARGQISKFEFSHPRRATPQRKSAPPLPKQRKSASEEVEANSPAPAEENAESECAGSPEGAKNRPEILHRGTRRQIVVQVSFKALKCTSLEDLQRFATAAAQGNSCGSPTAFEMLHSLDDLQRDLQHRPSTVFCAHLWLRLCHSASRVSRMLSADSSLVDCMA</sequence>
<evidence type="ECO:0000313" key="2">
    <source>
        <dbReference type="EMBL" id="TKR82918.1"/>
    </source>
</evidence>
<feature type="compositionally biased region" description="Basic and acidic residues" evidence="1">
    <location>
        <begin position="106"/>
        <end position="123"/>
    </location>
</feature>
<protein>
    <submittedName>
        <fullName evidence="2">Uncharacterized protein</fullName>
    </submittedName>
</protein>
<name>A0A4U5NII0_STECR</name>
<reference evidence="2 3" key="2">
    <citation type="journal article" date="2019" name="G3 (Bethesda)">
        <title>Hybrid Assembly of the Genome of the Entomopathogenic Nematode Steinernema carpocapsae Identifies the X-Chromosome.</title>
        <authorList>
            <person name="Serra L."/>
            <person name="Macchietto M."/>
            <person name="Macias-Munoz A."/>
            <person name="McGill C.J."/>
            <person name="Rodriguez I.M."/>
            <person name="Rodriguez B."/>
            <person name="Murad R."/>
            <person name="Mortazavi A."/>
        </authorList>
    </citation>
    <scope>NUCLEOTIDE SEQUENCE [LARGE SCALE GENOMIC DNA]</scope>
    <source>
        <strain evidence="2 3">ALL</strain>
    </source>
</reference>
<feature type="region of interest" description="Disordered" evidence="1">
    <location>
        <begin position="88"/>
        <end position="129"/>
    </location>
</feature>
<comment type="caution">
    <text evidence="2">The sequence shown here is derived from an EMBL/GenBank/DDBJ whole genome shotgun (WGS) entry which is preliminary data.</text>
</comment>
<keyword evidence="3" id="KW-1185">Reference proteome</keyword>
<dbReference type="AlphaFoldDB" id="A0A4U5NII0"/>
<organism evidence="2 3">
    <name type="scientific">Steinernema carpocapsae</name>
    <name type="common">Entomopathogenic nematode</name>
    <dbReference type="NCBI Taxonomy" id="34508"/>
    <lineage>
        <taxon>Eukaryota</taxon>
        <taxon>Metazoa</taxon>
        <taxon>Ecdysozoa</taxon>
        <taxon>Nematoda</taxon>
        <taxon>Chromadorea</taxon>
        <taxon>Rhabditida</taxon>
        <taxon>Tylenchina</taxon>
        <taxon>Panagrolaimomorpha</taxon>
        <taxon>Strongyloidoidea</taxon>
        <taxon>Steinernematidae</taxon>
        <taxon>Steinernema</taxon>
    </lineage>
</organism>
<evidence type="ECO:0000256" key="1">
    <source>
        <dbReference type="SAM" id="MobiDB-lite"/>
    </source>
</evidence>
<gene>
    <name evidence="2" type="ORF">L596_016589</name>
</gene>